<feature type="compositionally biased region" description="Basic and acidic residues" evidence="1">
    <location>
        <begin position="296"/>
        <end position="315"/>
    </location>
</feature>
<keyword evidence="2" id="KW-0812">Transmembrane</keyword>
<sequence>MPIAATAACGPSPLRALRPRRAHQSLVCANRVKFARFAVSPTSWELSPPPTHSVPLHKAANASSDASRWRTAASLSGEGVHRRPDREVSGQPSLDHILWAAEVLCVAPSAVFSIWCLVSSVLPGASKPFQVILGSKVPVFQYILLVVAVAIGSLIRWRQWQRIYMANETGIGFDLIRRIEKVEEDLRSSVTIIRVLSRQLEKLGIKFRITRKTLKEPIAETAALSQKNSEATRALAMQEDILEKELSEIQKVLLAMQEQQQKQLELILAIGKAGRLLDRKSDFVGQGRAATNSSVPEKKEQKSQPELQSERHAGEGNDSPSAAHPDFLLKAAVDISRPLEEGVMETLQKLERVQSMLSLMEARGLSSSHRDADRFLADFILFLVGAFAFPTPLCLSFSPFPFFVPLIWVVVSDREPVSFVQPCGTLTVEDRCRIISDFLPKTSSEVLEEAFIFANKEDIEKKENIGYDLKFHCQQIHTGPSLQYSVENDLDIHLSKIEETPMIGLDAMKRANSTLEDFCRSYFMFHGLDASKPREIFKYLPILSFTESYIYQLDTLNEKALHLSSKVAKSPTTELNNLTHLCNDVTYHTVRNNANEFCCADPLIRLLQCEGLLSDRIRKELNSGIEYWALERKLCHALSGKKKILMEDIMKAIHLKSFDYRVLNLLLCQLGGQEVNELQMEFLSVSEFLVEIADDLYDYEDDVVENSFNILRMFVGIYGASTAPSMLAKCIAEAEEKYERLIRTLDPELSSGYRRRCEEATREGGVTSGHAFGTWNIPPVIGDEESFRMERLAAGGGQDSLDATEWQSCKYQILVISA</sequence>
<dbReference type="EMBL" id="CP097511">
    <property type="protein sequence ID" value="URE47495.1"/>
    <property type="molecule type" value="Genomic_DNA"/>
</dbReference>
<keyword evidence="2" id="KW-1133">Transmembrane helix</keyword>
<organism evidence="3 4">
    <name type="scientific">Musa troglodytarum</name>
    <name type="common">fe'i banana</name>
    <dbReference type="NCBI Taxonomy" id="320322"/>
    <lineage>
        <taxon>Eukaryota</taxon>
        <taxon>Viridiplantae</taxon>
        <taxon>Streptophyta</taxon>
        <taxon>Embryophyta</taxon>
        <taxon>Tracheophyta</taxon>
        <taxon>Spermatophyta</taxon>
        <taxon>Magnoliopsida</taxon>
        <taxon>Liliopsida</taxon>
        <taxon>Zingiberales</taxon>
        <taxon>Musaceae</taxon>
        <taxon>Musa</taxon>
    </lineage>
</organism>
<evidence type="ECO:0000313" key="3">
    <source>
        <dbReference type="EMBL" id="URE47495.1"/>
    </source>
</evidence>
<feature type="transmembrane region" description="Helical" evidence="2">
    <location>
        <begin position="375"/>
        <end position="393"/>
    </location>
</feature>
<dbReference type="Proteomes" id="UP001055439">
    <property type="component" value="Chromosome 9"/>
</dbReference>
<dbReference type="PANTHER" id="PTHR35754:SF2">
    <property type="entry name" value="ATP SYNTHASE SUBUNIT B"/>
    <property type="match status" value="1"/>
</dbReference>
<dbReference type="AlphaFoldDB" id="A0A9E7LEA2"/>
<evidence type="ECO:0000256" key="2">
    <source>
        <dbReference type="SAM" id="Phobius"/>
    </source>
</evidence>
<dbReference type="OrthoDB" id="511315at2759"/>
<reference evidence="3" key="1">
    <citation type="submission" date="2022-05" db="EMBL/GenBank/DDBJ databases">
        <title>The Musa troglodytarum L. genome provides insights into the mechanism of non-climacteric behaviour and enrichment of carotenoids.</title>
        <authorList>
            <person name="Wang J."/>
        </authorList>
    </citation>
    <scope>NUCLEOTIDE SEQUENCE</scope>
    <source>
        <tissue evidence="3">Leaf</tissue>
    </source>
</reference>
<feature type="region of interest" description="Disordered" evidence="1">
    <location>
        <begin position="287"/>
        <end position="321"/>
    </location>
</feature>
<proteinExistence type="predicted"/>
<evidence type="ECO:0000256" key="1">
    <source>
        <dbReference type="SAM" id="MobiDB-lite"/>
    </source>
</evidence>
<accession>A0A9E7LEA2</accession>
<protein>
    <submittedName>
        <fullName evidence="3">Uncharacterized protein</fullName>
    </submittedName>
</protein>
<keyword evidence="2" id="KW-0472">Membrane</keyword>
<gene>
    <name evidence="3" type="ORF">MUK42_25141</name>
</gene>
<dbReference type="PANTHER" id="PTHR35754">
    <property type="entry name" value="ATP SYNTHASE SUBUNIT B"/>
    <property type="match status" value="1"/>
</dbReference>
<name>A0A9E7LEA2_9LILI</name>
<feature type="transmembrane region" description="Helical" evidence="2">
    <location>
        <begin position="97"/>
        <end position="120"/>
    </location>
</feature>
<keyword evidence="4" id="KW-1185">Reference proteome</keyword>
<feature type="transmembrane region" description="Helical" evidence="2">
    <location>
        <begin position="140"/>
        <end position="157"/>
    </location>
</feature>
<evidence type="ECO:0000313" key="4">
    <source>
        <dbReference type="Proteomes" id="UP001055439"/>
    </source>
</evidence>